<dbReference type="InterPro" id="IPR036390">
    <property type="entry name" value="WH_DNA-bd_sf"/>
</dbReference>
<evidence type="ECO:0000256" key="8">
    <source>
        <dbReference type="ARBA" id="ARBA00022692"/>
    </source>
</evidence>
<dbReference type="InterPro" id="IPR001077">
    <property type="entry name" value="COMT_C"/>
</dbReference>
<dbReference type="GO" id="GO:0032259">
    <property type="term" value="P:methylation"/>
    <property type="evidence" value="ECO:0007669"/>
    <property type="project" value="UniProtKB-KW"/>
</dbReference>
<dbReference type="InterPro" id="IPR004045">
    <property type="entry name" value="Glutathione_S-Trfase_N"/>
</dbReference>
<evidence type="ECO:0000256" key="6">
    <source>
        <dbReference type="ARBA" id="ARBA00022679"/>
    </source>
</evidence>
<dbReference type="AlphaFoldDB" id="A0A439D5V9"/>
<keyword evidence="5 15" id="KW-0349">Heme</keyword>
<protein>
    <recommendedName>
        <fullName evidence="17">GST C-terminal domain-containing protein</fullName>
    </recommendedName>
</protein>
<dbReference type="CDD" id="cd11041">
    <property type="entry name" value="CYP503A1-like"/>
    <property type="match status" value="1"/>
</dbReference>
<evidence type="ECO:0000256" key="1">
    <source>
        <dbReference type="ARBA" id="ARBA00001971"/>
    </source>
</evidence>
<feature type="binding site" description="axial binding residue" evidence="15">
    <location>
        <position position="442"/>
    </location>
    <ligand>
        <name>heme</name>
        <dbReference type="ChEBI" id="CHEBI:30413"/>
    </ligand>
    <ligandPart>
        <name>Fe</name>
        <dbReference type="ChEBI" id="CHEBI:18248"/>
    </ligandPart>
</feature>
<keyword evidence="10 16" id="KW-1133">Transmembrane helix</keyword>
<dbReference type="SUPFAM" id="SSF48264">
    <property type="entry name" value="Cytochrome P450"/>
    <property type="match status" value="1"/>
</dbReference>
<dbReference type="GO" id="GO:0016705">
    <property type="term" value="F:oxidoreductase activity, acting on paired donors, with incorporation or reduction of molecular oxygen"/>
    <property type="evidence" value="ECO:0007669"/>
    <property type="project" value="InterPro"/>
</dbReference>
<comment type="caution">
    <text evidence="18">The sequence shown here is derived from an EMBL/GenBank/DDBJ whole genome shotgun (WGS) entry which is preliminary data.</text>
</comment>
<comment type="cofactor">
    <cofactor evidence="1 15">
        <name>heme</name>
        <dbReference type="ChEBI" id="CHEBI:30413"/>
    </cofactor>
</comment>
<dbReference type="SUPFAM" id="SSF52833">
    <property type="entry name" value="Thioredoxin-like"/>
    <property type="match status" value="1"/>
</dbReference>
<evidence type="ECO:0000256" key="4">
    <source>
        <dbReference type="ARBA" id="ARBA00022603"/>
    </source>
</evidence>
<dbReference type="GO" id="GO:0016020">
    <property type="term" value="C:membrane"/>
    <property type="evidence" value="ECO:0007669"/>
    <property type="project" value="UniProtKB-SubCell"/>
</dbReference>
<dbReference type="InterPro" id="IPR002403">
    <property type="entry name" value="Cyt_P450_E_grp-IV"/>
</dbReference>
<dbReference type="InterPro" id="IPR036282">
    <property type="entry name" value="Glutathione-S-Trfase_C_sf"/>
</dbReference>
<evidence type="ECO:0000256" key="10">
    <source>
        <dbReference type="ARBA" id="ARBA00022989"/>
    </source>
</evidence>
<dbReference type="Gene3D" id="1.10.10.10">
    <property type="entry name" value="Winged helix-like DNA-binding domain superfamily/Winged helix DNA-binding domain"/>
    <property type="match status" value="1"/>
</dbReference>
<feature type="transmembrane region" description="Helical" evidence="16">
    <location>
        <begin position="20"/>
        <end position="39"/>
    </location>
</feature>
<evidence type="ECO:0000256" key="11">
    <source>
        <dbReference type="ARBA" id="ARBA00023002"/>
    </source>
</evidence>
<evidence type="ECO:0000256" key="2">
    <source>
        <dbReference type="ARBA" id="ARBA00004370"/>
    </source>
</evidence>
<dbReference type="Gene3D" id="1.10.630.10">
    <property type="entry name" value="Cytochrome P450"/>
    <property type="match status" value="1"/>
</dbReference>
<keyword evidence="6" id="KW-0808">Transferase</keyword>
<feature type="domain" description="GST C-terminal" evidence="17">
    <location>
        <begin position="1002"/>
        <end position="1154"/>
    </location>
</feature>
<dbReference type="SUPFAM" id="SSF46785">
    <property type="entry name" value="Winged helix' DNA-binding domain"/>
    <property type="match status" value="1"/>
</dbReference>
<evidence type="ECO:0000256" key="14">
    <source>
        <dbReference type="ARBA" id="ARBA00023136"/>
    </source>
</evidence>
<dbReference type="Gene3D" id="3.40.50.150">
    <property type="entry name" value="Vaccinia Virus protein VP39"/>
    <property type="match status" value="1"/>
</dbReference>
<keyword evidence="19" id="KW-1185">Reference proteome</keyword>
<keyword evidence="7" id="KW-0949">S-adenosyl-L-methionine</keyword>
<dbReference type="InterPro" id="IPR016461">
    <property type="entry name" value="COMT-like"/>
</dbReference>
<evidence type="ECO:0000256" key="15">
    <source>
        <dbReference type="PIRSR" id="PIRSR602403-1"/>
    </source>
</evidence>
<dbReference type="PRINTS" id="PR00465">
    <property type="entry name" value="EP450IV"/>
</dbReference>
<organism evidence="18 19">
    <name type="scientific">Xylaria grammica</name>
    <dbReference type="NCBI Taxonomy" id="363999"/>
    <lineage>
        <taxon>Eukaryota</taxon>
        <taxon>Fungi</taxon>
        <taxon>Dikarya</taxon>
        <taxon>Ascomycota</taxon>
        <taxon>Pezizomycotina</taxon>
        <taxon>Sordariomycetes</taxon>
        <taxon>Xylariomycetidae</taxon>
        <taxon>Xylariales</taxon>
        <taxon>Xylariaceae</taxon>
        <taxon>Xylaria</taxon>
    </lineage>
</organism>
<evidence type="ECO:0000256" key="9">
    <source>
        <dbReference type="ARBA" id="ARBA00022723"/>
    </source>
</evidence>
<dbReference type="InterPro" id="IPR017972">
    <property type="entry name" value="Cyt_P450_CS"/>
</dbReference>
<evidence type="ECO:0000256" key="3">
    <source>
        <dbReference type="ARBA" id="ARBA00010617"/>
    </source>
</evidence>
<keyword evidence="11" id="KW-0560">Oxidoreductase</keyword>
<dbReference type="InterPro" id="IPR012967">
    <property type="entry name" value="COMT_dimerisation"/>
</dbReference>
<dbReference type="GO" id="GO:0046983">
    <property type="term" value="F:protein dimerization activity"/>
    <property type="evidence" value="ECO:0007669"/>
    <property type="project" value="InterPro"/>
</dbReference>
<dbReference type="GO" id="GO:0020037">
    <property type="term" value="F:heme binding"/>
    <property type="evidence" value="ECO:0007669"/>
    <property type="project" value="InterPro"/>
</dbReference>
<dbReference type="InterPro" id="IPR001128">
    <property type="entry name" value="Cyt_P450"/>
</dbReference>
<comment type="subcellular location">
    <subcellularLocation>
        <location evidence="2">Membrane</location>
    </subcellularLocation>
</comment>
<dbReference type="GO" id="GO:0004497">
    <property type="term" value="F:monooxygenase activity"/>
    <property type="evidence" value="ECO:0007669"/>
    <property type="project" value="UniProtKB-KW"/>
</dbReference>
<dbReference type="InterPro" id="IPR029063">
    <property type="entry name" value="SAM-dependent_MTases_sf"/>
</dbReference>
<keyword evidence="13" id="KW-0503">Monooxygenase</keyword>
<dbReference type="PANTHER" id="PTHR46206:SF5">
    <property type="entry name" value="P450, PUTATIVE (EUROFUNG)-RELATED"/>
    <property type="match status" value="1"/>
</dbReference>
<dbReference type="PROSITE" id="PS00086">
    <property type="entry name" value="CYTOCHROME_P450"/>
    <property type="match status" value="1"/>
</dbReference>
<gene>
    <name evidence="18" type="ORF">EKO27_g5288</name>
</gene>
<evidence type="ECO:0000256" key="12">
    <source>
        <dbReference type="ARBA" id="ARBA00023004"/>
    </source>
</evidence>
<keyword evidence="8 16" id="KW-0812">Transmembrane</keyword>
<dbReference type="Gene3D" id="1.20.1050.130">
    <property type="match status" value="1"/>
</dbReference>
<dbReference type="EMBL" id="RYZI01000139">
    <property type="protein sequence ID" value="RWA09794.1"/>
    <property type="molecule type" value="Genomic_DNA"/>
</dbReference>
<dbReference type="Pfam" id="PF00067">
    <property type="entry name" value="p450"/>
    <property type="match status" value="1"/>
</dbReference>
<dbReference type="Pfam" id="PF13409">
    <property type="entry name" value="GST_N_2"/>
    <property type="match status" value="1"/>
</dbReference>
<dbReference type="PANTHER" id="PTHR46206">
    <property type="entry name" value="CYTOCHROME P450"/>
    <property type="match status" value="1"/>
</dbReference>
<evidence type="ECO:0000256" key="13">
    <source>
        <dbReference type="ARBA" id="ARBA00023033"/>
    </source>
</evidence>
<sequence length="1160" mass="131948">MCLGAKAAMEMSVLEIPADWMSRLAFMVVAISFIIFIFTPKTEPIYGRFKKFRSAWLGDTPIHKIIEDAYHEVHDEEPFVVSWWAKDYLILPSKYLKDIKHGGWGQLSFYQNISDAFNLHVSVGDLYSAPSSQRMPTIVQKGLNPHLAQITPLIVEEIDLTFHSITKSSSEWREVTAMPFFSEVAHRVAVRFLIGKELCRNEVFIKRSMSMLQSLFVSALLTFKLPLGRCRGFFAHPISLFHQWRLWQCTNMLLPVIKSRIENNKASSNTEPELDSIQWTLDLFPETLYEFDRRMATEVIFQLLLRQGELLAVKDEVERSHAEYGWSERMINALSLLDSFIRETNRLFPTGSVTAARTVVEQPFQFSDGLTLPIGTRIGFPGKAIQGTYTELVEPETFNGRRFLTPKAIREPSGSARPDQKRWAASSADSSNLAWGYGNHVCPGRFFAVRLVKLVVSSLMLNYEVKWNRDEDDNSLEEAERECLSRDAKSAGTRHCVLTDISRNLEQNLLKLQRLGPKLSQSLHNDIRLPDRANALVAAKAIDTLHQIQLLLDPPVLILADHFLGYVTTKCLVAAVECGVPDALKNGPMTLDGLAKATNTKPDRLSQILGILESRGIFTRETDDDVYSHSPASSLIQSDHWTQWHNWIRLYGNQFYDIARGIPESIKADTARCAAQVNFDIDENMFAYFNRRGWVPQLHRTLGGGASAQLPGILEDYPWDDFNHGHVIDIGGGGGAFLVGLLRKFPTLTGGIFDLPHVIDHVRPKFYGENGQFADVKDRIGNDGLIGGDFFQSVPASVFYTMKWCLHDWQDDKAMMILDVIQRSIVRTPGCRLVVLESILDPGHSARLSRYGDINMMMTAHGHERTLKQWCGLAEKSGWRVERIRELRRAWVKAIDLRPLEVKGDVDYNGRVIIYIIKADKTNYINYMKPLILAEELKTDYTISVVDTKSKWYFQVHPERYVPVFKDWCNATEKEITVFESTACLQYLADRYDPDGVWGGGTPAEKAAVFSWTACQTAGLGPTAKYWLYFLIGYPNRQTPESFTKDGKEVCQNIPPVRLDKQESTDKYPSRLHQNCVRQWEILEQRLSLPGQNYIALPDRPSIADISYFPFAMPWMFEFLGIDIANYPSTRHWGKRMVCRPAVKAVLERGPTYGHGLEDE</sequence>
<dbReference type="InterPro" id="IPR036388">
    <property type="entry name" value="WH-like_DNA-bd_sf"/>
</dbReference>
<reference evidence="18 19" key="1">
    <citation type="submission" date="2018-12" db="EMBL/GenBank/DDBJ databases">
        <title>Draft genome sequence of Xylaria grammica IHI A82.</title>
        <authorList>
            <person name="Buettner E."/>
            <person name="Kellner H."/>
        </authorList>
    </citation>
    <scope>NUCLEOTIDE SEQUENCE [LARGE SCALE GENOMIC DNA]</scope>
    <source>
        <strain evidence="18 19">IHI A82</strain>
    </source>
</reference>
<dbReference type="InterPro" id="IPR036396">
    <property type="entry name" value="Cyt_P450_sf"/>
</dbReference>
<keyword evidence="12 15" id="KW-0408">Iron</keyword>
<evidence type="ECO:0000313" key="19">
    <source>
        <dbReference type="Proteomes" id="UP000286045"/>
    </source>
</evidence>
<dbReference type="SUPFAM" id="SSF47616">
    <property type="entry name" value="GST C-terminal domain-like"/>
    <property type="match status" value="1"/>
</dbReference>
<dbReference type="SUPFAM" id="SSF53335">
    <property type="entry name" value="S-adenosyl-L-methionine-dependent methyltransferases"/>
    <property type="match status" value="1"/>
</dbReference>
<dbReference type="PROSITE" id="PS50405">
    <property type="entry name" value="GST_CTER"/>
    <property type="match status" value="1"/>
</dbReference>
<evidence type="ECO:0000259" key="17">
    <source>
        <dbReference type="PROSITE" id="PS50405"/>
    </source>
</evidence>
<name>A0A439D5V9_9PEZI</name>
<accession>A0A439D5V9</accession>
<evidence type="ECO:0000313" key="18">
    <source>
        <dbReference type="EMBL" id="RWA09794.1"/>
    </source>
</evidence>
<evidence type="ECO:0000256" key="5">
    <source>
        <dbReference type="ARBA" id="ARBA00022617"/>
    </source>
</evidence>
<evidence type="ECO:0000256" key="16">
    <source>
        <dbReference type="SAM" id="Phobius"/>
    </source>
</evidence>
<dbReference type="GO" id="GO:0008171">
    <property type="term" value="F:O-methyltransferase activity"/>
    <property type="evidence" value="ECO:0007669"/>
    <property type="project" value="InterPro"/>
</dbReference>
<evidence type="ECO:0000256" key="7">
    <source>
        <dbReference type="ARBA" id="ARBA00022691"/>
    </source>
</evidence>
<dbReference type="PROSITE" id="PS51683">
    <property type="entry name" value="SAM_OMT_II"/>
    <property type="match status" value="1"/>
</dbReference>
<dbReference type="InterPro" id="IPR010987">
    <property type="entry name" value="Glutathione-S-Trfase_C-like"/>
</dbReference>
<dbReference type="Pfam" id="PF08100">
    <property type="entry name" value="Dimerisation"/>
    <property type="match status" value="1"/>
</dbReference>
<dbReference type="GO" id="GO:0005506">
    <property type="term" value="F:iron ion binding"/>
    <property type="evidence" value="ECO:0007669"/>
    <property type="project" value="InterPro"/>
</dbReference>
<dbReference type="Proteomes" id="UP000286045">
    <property type="component" value="Unassembled WGS sequence"/>
</dbReference>
<comment type="similarity">
    <text evidence="3">Belongs to the cytochrome P450 family.</text>
</comment>
<proteinExistence type="inferred from homology"/>
<dbReference type="Pfam" id="PF00891">
    <property type="entry name" value="Methyltransf_2"/>
    <property type="match status" value="1"/>
</dbReference>
<keyword evidence="9 15" id="KW-0479">Metal-binding</keyword>
<dbReference type="InterPro" id="IPR036249">
    <property type="entry name" value="Thioredoxin-like_sf"/>
</dbReference>
<keyword evidence="4" id="KW-0489">Methyltransferase</keyword>
<keyword evidence="14 16" id="KW-0472">Membrane</keyword>